<dbReference type="RefSeq" id="WP_068997611.1">
    <property type="nucleotide sequence ID" value="NZ_MDTQ01000001.1"/>
</dbReference>
<comment type="caution">
    <text evidence="1">The sequence shown here is derived from an EMBL/GenBank/DDBJ whole genome shotgun (WGS) entry which is preliminary data.</text>
</comment>
<dbReference type="PANTHER" id="PTHR38460:SF1">
    <property type="entry name" value="TAUTOMERASE YOLI-RELATED"/>
    <property type="match status" value="1"/>
</dbReference>
<dbReference type="SUPFAM" id="SSF55331">
    <property type="entry name" value="Tautomerase/MIF"/>
    <property type="match status" value="1"/>
</dbReference>
<dbReference type="Proteomes" id="UP000094291">
    <property type="component" value="Unassembled WGS sequence"/>
</dbReference>
<dbReference type="InterPro" id="IPR037479">
    <property type="entry name" value="Tauto_MSAD"/>
</dbReference>
<dbReference type="EMBL" id="MDTQ01000001">
    <property type="protein sequence ID" value="ODC03195.1"/>
    <property type="molecule type" value="Genomic_DNA"/>
</dbReference>
<name>A0A1E2V960_9GAMM</name>
<evidence type="ECO:0008006" key="3">
    <source>
        <dbReference type="Google" id="ProtNLM"/>
    </source>
</evidence>
<keyword evidence="2" id="KW-1185">Reference proteome</keyword>
<evidence type="ECO:0000313" key="1">
    <source>
        <dbReference type="EMBL" id="ODC03195.1"/>
    </source>
</evidence>
<reference evidence="1 2" key="1">
    <citation type="submission" date="2016-08" db="EMBL/GenBank/DDBJ databases">
        <authorList>
            <person name="Seilhamer J.J."/>
        </authorList>
    </citation>
    <scope>NUCLEOTIDE SEQUENCE [LARGE SCALE GENOMIC DNA]</scope>
    <source>
        <strain evidence="1 2">PH27A</strain>
    </source>
</reference>
<gene>
    <name evidence="1" type="ORF">BFW38_06200</name>
</gene>
<protein>
    <recommendedName>
        <fullName evidence="3">Tautomerase</fullName>
    </recommendedName>
</protein>
<dbReference type="STRING" id="197479.BFW38_06200"/>
<proteinExistence type="predicted"/>
<organism evidence="1 2">
    <name type="scientific">Terasakiispira papahanaumokuakeensis</name>
    <dbReference type="NCBI Taxonomy" id="197479"/>
    <lineage>
        <taxon>Bacteria</taxon>
        <taxon>Pseudomonadati</taxon>
        <taxon>Pseudomonadota</taxon>
        <taxon>Gammaproteobacteria</taxon>
        <taxon>Oceanospirillales</taxon>
        <taxon>Terasakiispira</taxon>
    </lineage>
</organism>
<dbReference type="Pfam" id="PF14552">
    <property type="entry name" value="Tautomerase_2"/>
    <property type="match status" value="1"/>
</dbReference>
<sequence>MPLIRISLPDTYTELEQQAISDGLHESLVQCFDVPEKDRFHIIEGLPTRQLVMDPDYMAPDGRSDAALIVQVTAGRVRSEAQRRAFYGELVKRLESSVGIRPVDVMVVISTNQAAEWSFSQGIGLSQWLEEGVPS</sequence>
<accession>A0A1E2V960</accession>
<dbReference type="OrthoDB" id="9804765at2"/>
<dbReference type="Gene3D" id="3.30.429.10">
    <property type="entry name" value="Macrophage Migration Inhibitory Factor"/>
    <property type="match status" value="1"/>
</dbReference>
<dbReference type="PANTHER" id="PTHR38460">
    <property type="entry name" value="TAUTOMERASE YOLI-RELATED"/>
    <property type="match status" value="1"/>
</dbReference>
<dbReference type="AlphaFoldDB" id="A0A1E2V960"/>
<dbReference type="InterPro" id="IPR014347">
    <property type="entry name" value="Tautomerase/MIF_sf"/>
</dbReference>
<evidence type="ECO:0000313" key="2">
    <source>
        <dbReference type="Proteomes" id="UP000094291"/>
    </source>
</evidence>